<dbReference type="AlphaFoldDB" id="A0AAU8J8E0"/>
<name>A0AAU8J8E0_9CYAN</name>
<dbReference type="EMBL" id="CP159837">
    <property type="protein sequence ID" value="XCM34449.1"/>
    <property type="molecule type" value="Genomic_DNA"/>
</dbReference>
<proteinExistence type="predicted"/>
<organism evidence="1">
    <name type="scientific">Planktothricoides raciborskii GIHE-MW2</name>
    <dbReference type="NCBI Taxonomy" id="2792601"/>
    <lineage>
        <taxon>Bacteria</taxon>
        <taxon>Bacillati</taxon>
        <taxon>Cyanobacteriota</taxon>
        <taxon>Cyanophyceae</taxon>
        <taxon>Oscillatoriophycideae</taxon>
        <taxon>Oscillatoriales</taxon>
        <taxon>Oscillatoriaceae</taxon>
        <taxon>Planktothricoides</taxon>
    </lineage>
</organism>
<protein>
    <submittedName>
        <fullName evidence="1">Uncharacterized protein</fullName>
    </submittedName>
</protein>
<dbReference type="RefSeq" id="WP_054464349.1">
    <property type="nucleotide sequence ID" value="NZ_CP159837.1"/>
</dbReference>
<accession>A0AAU8J8E0</accession>
<reference evidence="1" key="1">
    <citation type="submission" date="2024-07" db="EMBL/GenBank/DDBJ databases">
        <authorList>
            <person name="Kim Y.J."/>
            <person name="Jeong J.Y."/>
        </authorList>
    </citation>
    <scope>NUCLEOTIDE SEQUENCE</scope>
    <source>
        <strain evidence="1">GIHE-MW2</strain>
    </source>
</reference>
<sequence length="74" mass="8255">MNITVTGTIQRINMGTGTWALKSDEGKTYELYELPSELLQSGLKVTIDAQVRDDVMTMAMIGPVLEVYSFQILK</sequence>
<evidence type="ECO:0000313" key="1">
    <source>
        <dbReference type="EMBL" id="XCM34449.1"/>
    </source>
</evidence>
<gene>
    <name evidence="1" type="ORF">ABWT76_003049</name>
</gene>